<name>A0A3D9L209_MARFU</name>
<dbReference type="InterPro" id="IPR013655">
    <property type="entry name" value="PAS_fold_3"/>
</dbReference>
<feature type="domain" description="PAS" evidence="1">
    <location>
        <begin position="274"/>
        <end position="344"/>
    </location>
</feature>
<dbReference type="EMBL" id="QREG01000012">
    <property type="protein sequence ID" value="RED97426.1"/>
    <property type="molecule type" value="Genomic_DNA"/>
</dbReference>
<comment type="caution">
    <text evidence="2">The sequence shown here is derived from an EMBL/GenBank/DDBJ whole genome shotgun (WGS) entry which is preliminary data.</text>
</comment>
<dbReference type="InterPro" id="IPR000014">
    <property type="entry name" value="PAS"/>
</dbReference>
<dbReference type="InterPro" id="IPR013767">
    <property type="entry name" value="PAS_fold"/>
</dbReference>
<accession>A0A3D9L209</accession>
<dbReference type="InterPro" id="IPR035965">
    <property type="entry name" value="PAS-like_dom_sf"/>
</dbReference>
<dbReference type="OrthoDB" id="9766459at2"/>
<keyword evidence="3" id="KW-1185">Reference proteome</keyword>
<dbReference type="RefSeq" id="WP_115868583.1">
    <property type="nucleotide sequence ID" value="NZ_QREG01000012.1"/>
</dbReference>
<sequence>MKIDNKSLSGKLSEELIKEVSRRKYAEKLLSLFVKHAPGAIAMFDRDMVCLAASDRWYTAFDLQRVDIAGKHFYDILPEAREKKDWAAYHQRVLNGEKLHQKEDQLRLSDGETAKLSWEMIPWHNRDGHIGGVIISIEILKPDIDLQKDLNRNKELLQMALDVSNVGVWHWTEEDNKLTWNDRMYAIFNCEGNSIYNGDQFFDLLEERDRKRMATLLQRTVQQGGDYTTEYQIKGNRFVKEYGKVFDEGGRLRMTGICMDVTQDRASMKHKVDQQYAYRYAVDHSPTATAIFDNKGKCVQINAALSELLGFEESDWVGVDYKSIMHPEDEDFYLSEVNKLISGERKFIDKRKKCITRGGYEIATKLTIALVRDASNKPHHFVVSLIPESKQIRESNRVSLPPQKRSFDIHRIISEFPKEYHHKINLQKTPMVLGDQQTLEKVFYALIDALIRHLPHSNTIEVLGDTNISHDIIFITAISDKTGVSDHRSEKSFIELPPDLKIVVDLCERLLSGQGGSLYAESPNSGGLTFTVLLPRY</sequence>
<dbReference type="PANTHER" id="PTHR44757:SF2">
    <property type="entry name" value="BIOFILM ARCHITECTURE MAINTENANCE PROTEIN MBAA"/>
    <property type="match status" value="1"/>
</dbReference>
<dbReference type="Pfam" id="PF08448">
    <property type="entry name" value="PAS_4"/>
    <property type="match status" value="1"/>
</dbReference>
<evidence type="ECO:0000313" key="3">
    <source>
        <dbReference type="Proteomes" id="UP000256779"/>
    </source>
</evidence>
<dbReference type="Gene3D" id="3.30.450.20">
    <property type="entry name" value="PAS domain"/>
    <property type="match status" value="3"/>
</dbReference>
<dbReference type="PROSITE" id="PS50112">
    <property type="entry name" value="PAS"/>
    <property type="match status" value="1"/>
</dbReference>
<dbReference type="SUPFAM" id="SSF55785">
    <property type="entry name" value="PYP-like sensor domain (PAS domain)"/>
    <property type="match status" value="3"/>
</dbReference>
<dbReference type="SMART" id="SM00091">
    <property type="entry name" value="PAS"/>
    <property type="match status" value="3"/>
</dbReference>
<evidence type="ECO:0000259" key="1">
    <source>
        <dbReference type="PROSITE" id="PS50112"/>
    </source>
</evidence>
<dbReference type="SUPFAM" id="SSF55874">
    <property type="entry name" value="ATPase domain of HSP90 chaperone/DNA topoisomerase II/histidine kinase"/>
    <property type="match status" value="1"/>
</dbReference>
<dbReference type="GO" id="GO:0006355">
    <property type="term" value="P:regulation of DNA-templated transcription"/>
    <property type="evidence" value="ECO:0007669"/>
    <property type="project" value="InterPro"/>
</dbReference>
<dbReference type="CDD" id="cd00130">
    <property type="entry name" value="PAS"/>
    <property type="match status" value="2"/>
</dbReference>
<dbReference type="Pfam" id="PF08447">
    <property type="entry name" value="PAS_3"/>
    <property type="match status" value="1"/>
</dbReference>
<dbReference type="InterPro" id="IPR013656">
    <property type="entry name" value="PAS_4"/>
</dbReference>
<organism evidence="2 3">
    <name type="scientific">Marinoscillum furvescens DSM 4134</name>
    <dbReference type="NCBI Taxonomy" id="1122208"/>
    <lineage>
        <taxon>Bacteria</taxon>
        <taxon>Pseudomonadati</taxon>
        <taxon>Bacteroidota</taxon>
        <taxon>Cytophagia</taxon>
        <taxon>Cytophagales</taxon>
        <taxon>Reichenbachiellaceae</taxon>
        <taxon>Marinoscillum</taxon>
    </lineage>
</organism>
<dbReference type="Proteomes" id="UP000256779">
    <property type="component" value="Unassembled WGS sequence"/>
</dbReference>
<dbReference type="PANTHER" id="PTHR44757">
    <property type="entry name" value="DIGUANYLATE CYCLASE DGCP"/>
    <property type="match status" value="1"/>
</dbReference>
<evidence type="ECO:0000313" key="2">
    <source>
        <dbReference type="EMBL" id="RED97426.1"/>
    </source>
</evidence>
<proteinExistence type="predicted"/>
<dbReference type="NCBIfam" id="TIGR00229">
    <property type="entry name" value="sensory_box"/>
    <property type="match status" value="2"/>
</dbReference>
<dbReference type="InterPro" id="IPR036890">
    <property type="entry name" value="HATPase_C_sf"/>
</dbReference>
<gene>
    <name evidence="2" type="ORF">C7460_11235</name>
</gene>
<reference evidence="2 3" key="1">
    <citation type="submission" date="2018-07" db="EMBL/GenBank/DDBJ databases">
        <title>Genomic Encyclopedia of Type Strains, Phase IV (KMG-IV): sequencing the most valuable type-strain genomes for metagenomic binning, comparative biology and taxonomic classification.</title>
        <authorList>
            <person name="Goeker M."/>
        </authorList>
    </citation>
    <scope>NUCLEOTIDE SEQUENCE [LARGE SCALE GENOMIC DNA]</scope>
    <source>
        <strain evidence="2 3">DSM 4134</strain>
    </source>
</reference>
<dbReference type="InterPro" id="IPR052155">
    <property type="entry name" value="Biofilm_reg_signaling"/>
</dbReference>
<protein>
    <submittedName>
        <fullName evidence="2">PAS domain S-box-containing protein</fullName>
    </submittedName>
</protein>
<dbReference type="AlphaFoldDB" id="A0A3D9L209"/>
<dbReference type="Pfam" id="PF00989">
    <property type="entry name" value="PAS"/>
    <property type="match status" value="1"/>
</dbReference>